<sequence length="31" mass="3301">MGAQQAEAKQVIPHPLITTTLPAFIGGIFLH</sequence>
<reference evidence="2" key="1">
    <citation type="submission" date="2016-11" db="UniProtKB">
        <authorList>
            <consortium name="WormBaseParasite"/>
        </authorList>
    </citation>
    <scope>IDENTIFICATION</scope>
</reference>
<evidence type="ECO:0000313" key="1">
    <source>
        <dbReference type="Proteomes" id="UP000095283"/>
    </source>
</evidence>
<name>A0A1I7X7R8_HETBA</name>
<dbReference type="WBParaSite" id="Hba_13436">
    <property type="protein sequence ID" value="Hba_13436"/>
    <property type="gene ID" value="Hba_13436"/>
</dbReference>
<proteinExistence type="predicted"/>
<keyword evidence="1" id="KW-1185">Reference proteome</keyword>
<dbReference type="AlphaFoldDB" id="A0A1I7X7R8"/>
<dbReference type="Proteomes" id="UP000095283">
    <property type="component" value="Unplaced"/>
</dbReference>
<accession>A0A1I7X7R8</accession>
<organism evidence="1 2">
    <name type="scientific">Heterorhabditis bacteriophora</name>
    <name type="common">Entomopathogenic nematode worm</name>
    <dbReference type="NCBI Taxonomy" id="37862"/>
    <lineage>
        <taxon>Eukaryota</taxon>
        <taxon>Metazoa</taxon>
        <taxon>Ecdysozoa</taxon>
        <taxon>Nematoda</taxon>
        <taxon>Chromadorea</taxon>
        <taxon>Rhabditida</taxon>
        <taxon>Rhabditina</taxon>
        <taxon>Rhabditomorpha</taxon>
        <taxon>Strongyloidea</taxon>
        <taxon>Heterorhabditidae</taxon>
        <taxon>Heterorhabditis</taxon>
    </lineage>
</organism>
<protein>
    <submittedName>
        <fullName evidence="2">Transporter</fullName>
    </submittedName>
</protein>
<evidence type="ECO:0000313" key="2">
    <source>
        <dbReference type="WBParaSite" id="Hba_13436"/>
    </source>
</evidence>